<dbReference type="InterPro" id="IPR012910">
    <property type="entry name" value="Plug_dom"/>
</dbReference>
<dbReference type="GO" id="GO:0009279">
    <property type="term" value="C:cell outer membrane"/>
    <property type="evidence" value="ECO:0007669"/>
    <property type="project" value="UniProtKB-SubCell"/>
</dbReference>
<dbReference type="Gene3D" id="2.170.130.10">
    <property type="entry name" value="TonB-dependent receptor, plug domain"/>
    <property type="match status" value="1"/>
</dbReference>
<dbReference type="NCBIfam" id="TIGR04057">
    <property type="entry name" value="SusC_RagA_signa"/>
    <property type="match status" value="1"/>
</dbReference>
<dbReference type="Pfam" id="PF07715">
    <property type="entry name" value="Plug"/>
    <property type="match status" value="1"/>
</dbReference>
<dbReference type="InterPro" id="IPR023997">
    <property type="entry name" value="TonB-dep_OMP_SusC/RagA_CS"/>
</dbReference>
<evidence type="ECO:0000259" key="12">
    <source>
        <dbReference type="Pfam" id="PF07715"/>
    </source>
</evidence>
<keyword evidence="2 8" id="KW-0813">Transport</keyword>
<comment type="caution">
    <text evidence="13">The sequence shown here is derived from an EMBL/GenBank/DDBJ whole genome shotgun (WGS) entry which is preliminary data.</text>
</comment>
<accession>K9DV67</accession>
<evidence type="ECO:0000256" key="7">
    <source>
        <dbReference type="ARBA" id="ARBA00023237"/>
    </source>
</evidence>
<keyword evidence="4 8" id="KW-0812">Transmembrane</keyword>
<dbReference type="eggNOG" id="COG1629">
    <property type="taxonomic scope" value="Bacteria"/>
</dbReference>
<evidence type="ECO:0000256" key="10">
    <source>
        <dbReference type="SAM" id="SignalP"/>
    </source>
</evidence>
<keyword evidence="3 8" id="KW-1134">Transmembrane beta strand</keyword>
<evidence type="ECO:0000256" key="5">
    <source>
        <dbReference type="ARBA" id="ARBA00023077"/>
    </source>
</evidence>
<dbReference type="Gene3D" id="2.40.170.20">
    <property type="entry name" value="TonB-dependent receptor, beta-barrel domain"/>
    <property type="match status" value="1"/>
</dbReference>
<evidence type="ECO:0000256" key="8">
    <source>
        <dbReference type="PROSITE-ProRule" id="PRU01360"/>
    </source>
</evidence>
<evidence type="ECO:0000256" key="6">
    <source>
        <dbReference type="ARBA" id="ARBA00023136"/>
    </source>
</evidence>
<dbReference type="PATRIC" id="fig|742727.4.peg.4469"/>
<evidence type="ECO:0000256" key="2">
    <source>
        <dbReference type="ARBA" id="ARBA00022448"/>
    </source>
</evidence>
<feature type="domain" description="TonB-dependent receptor-like beta-barrel" evidence="11">
    <location>
        <begin position="459"/>
        <end position="1018"/>
    </location>
</feature>
<dbReference type="HOGENOM" id="CLU_004317_0_1_10"/>
<evidence type="ECO:0000313" key="14">
    <source>
        <dbReference type="Proteomes" id="UP000009872"/>
    </source>
</evidence>
<name>K9DV67_9BACE</name>
<evidence type="ECO:0000313" key="13">
    <source>
        <dbReference type="EMBL" id="EKU88323.1"/>
    </source>
</evidence>
<dbReference type="Pfam" id="PF13715">
    <property type="entry name" value="CarbopepD_reg_2"/>
    <property type="match status" value="1"/>
</dbReference>
<gene>
    <name evidence="13" type="ORF">HMPREF9447_04380</name>
</gene>
<evidence type="ECO:0000256" key="9">
    <source>
        <dbReference type="RuleBase" id="RU003357"/>
    </source>
</evidence>
<dbReference type="InterPro" id="IPR037066">
    <property type="entry name" value="Plug_dom_sf"/>
</dbReference>
<dbReference type="eggNOG" id="COG4771">
    <property type="taxonomic scope" value="Bacteria"/>
</dbReference>
<keyword evidence="10" id="KW-0732">Signal</keyword>
<keyword evidence="5 9" id="KW-0798">TonB box</keyword>
<dbReference type="InterPro" id="IPR023996">
    <property type="entry name" value="TonB-dep_OMP_SusC/RagA"/>
</dbReference>
<sequence>MLLLACLFVGIGLVTAQTQTVTGVVISEEDGQPVIGASVLVKGTQLGTITGVDGDFTLSNVPSSAKTLQISYIGMQSQEATIKPQMKIVMKSDSEMLEEVMVVAYGTAKKSAFTGSASVVSSDQIGKIQTSNVANALTGKVSGVQLNTTSGQPGATTPTIRVRGISSINAGKDPLIILDGIPYDGDLNNISNQDIESMTVLKDAASSALYGARGANGVIIITTKKGNAGQAKVTVDAKWGSNSRATKDYNYVTSPAKYYEMYYGALKNYFTNAQGMDSYTAHVMANQNLTANNAYGLGYNVYSVPTGQYMIGENGKMNPNATLGNVVEYQGQKYTLLPDDWTDAAYKTGLRQEYTVTATAGSDKSSFYASFNYLDNEGIAQKSDYERLTGRLKADYQIKDWLKVGANMAYTHYESNQLGDDGSSNSSGNVFALTQMAPIYPLYIRDGNGQIMTDVNGITRYDYGDGANAGNSRPYLGQSNAISNSILNTLNAEGNAVNAVGFFEVRFLKDFKFSSTNSVYVDEMRQTNVTNPYYGQYASSNGIAYKYHTRQMAYNYQQLLNYKKSFGPHNVEAMLGHESYRYKYYYLYASKSNMFDPSNPELIGAILDGSANSYTKDYNTEGYFGRVQYDYSEKYFISASYRRDASSRFHPDNRWGNFWSLGGAWLISKEDFFNVEWIDELKLKASYGSQGNDNIGDYRYVTTYEIVNANGNPAAVPNTMGNKDITWETNGNFNIGVDFAFLKNRLNGTVEFFNRKTSDMLFSFPLPPTMGFTSYYSNVGDMRNTGIELELEGTPIKTNDMKWTVSLNLTHYKNKITYLSEKSKTLKADGVSGYSSGSFFYGEGEPLYTYYLYQYAGVNENGESLFYKDIKDKDGNVTGVETTTKPSEATQHLCGTALPDVYGGFGTSFEYKGIDFSIDFAYQLGGQVYDSDYAASMGVSKGHAFHVDLLNAWTPENTGSNIPRFQYNDSYMNQSSDRFLTDASYLSLQNINLGYTLPSRICRTMGMEKLRIYMSCDNVWVWSKRQGLDPRQSITGSVTSAYYAPMRTISGGITLTF</sequence>
<proteinExistence type="inferred from homology"/>
<dbReference type="FunFam" id="2.170.130.10:FF:000003">
    <property type="entry name" value="SusC/RagA family TonB-linked outer membrane protein"/>
    <property type="match status" value="1"/>
</dbReference>
<dbReference type="Pfam" id="PF00593">
    <property type="entry name" value="TonB_dep_Rec_b-barrel"/>
    <property type="match status" value="1"/>
</dbReference>
<keyword evidence="7 8" id="KW-0998">Cell outer membrane</keyword>
<dbReference type="Gene3D" id="2.60.40.1120">
    <property type="entry name" value="Carboxypeptidase-like, regulatory domain"/>
    <property type="match status" value="1"/>
</dbReference>
<comment type="subcellular location">
    <subcellularLocation>
        <location evidence="1 8">Cell outer membrane</location>
        <topology evidence="1 8">Multi-pass membrane protein</topology>
    </subcellularLocation>
</comment>
<organism evidence="13 14">
    <name type="scientific">Bacteroides oleiciplenus YIT 12058</name>
    <dbReference type="NCBI Taxonomy" id="742727"/>
    <lineage>
        <taxon>Bacteria</taxon>
        <taxon>Pseudomonadati</taxon>
        <taxon>Bacteroidota</taxon>
        <taxon>Bacteroidia</taxon>
        <taxon>Bacteroidales</taxon>
        <taxon>Bacteroidaceae</taxon>
        <taxon>Bacteroides</taxon>
    </lineage>
</organism>
<comment type="similarity">
    <text evidence="8 9">Belongs to the TonB-dependent receptor family.</text>
</comment>
<protein>
    <submittedName>
        <fullName evidence="13">SusC/RagA family TonB-linked outer membrane protein</fullName>
    </submittedName>
</protein>
<dbReference type="PROSITE" id="PS52016">
    <property type="entry name" value="TONB_DEPENDENT_REC_3"/>
    <property type="match status" value="1"/>
</dbReference>
<keyword evidence="14" id="KW-1185">Reference proteome</keyword>
<dbReference type="SUPFAM" id="SSF49464">
    <property type="entry name" value="Carboxypeptidase regulatory domain-like"/>
    <property type="match status" value="1"/>
</dbReference>
<feature type="chain" id="PRO_5003926643" evidence="10">
    <location>
        <begin position="17"/>
        <end position="1057"/>
    </location>
</feature>
<dbReference type="InterPro" id="IPR039426">
    <property type="entry name" value="TonB-dep_rcpt-like"/>
</dbReference>
<keyword evidence="6 8" id="KW-0472">Membrane</keyword>
<dbReference type="InterPro" id="IPR036942">
    <property type="entry name" value="Beta-barrel_TonB_sf"/>
</dbReference>
<evidence type="ECO:0000256" key="3">
    <source>
        <dbReference type="ARBA" id="ARBA00022452"/>
    </source>
</evidence>
<feature type="signal peptide" evidence="10">
    <location>
        <begin position="1"/>
        <end position="16"/>
    </location>
</feature>
<dbReference type="NCBIfam" id="TIGR04056">
    <property type="entry name" value="OMP_RagA_SusC"/>
    <property type="match status" value="1"/>
</dbReference>
<dbReference type="STRING" id="742727.HMPREF9447_04380"/>
<dbReference type="InterPro" id="IPR008969">
    <property type="entry name" value="CarboxyPept-like_regulatory"/>
</dbReference>
<dbReference type="AlphaFoldDB" id="K9DV67"/>
<dbReference type="EMBL" id="ADLF01000021">
    <property type="protein sequence ID" value="EKU88323.1"/>
    <property type="molecule type" value="Genomic_DNA"/>
</dbReference>
<evidence type="ECO:0000259" key="11">
    <source>
        <dbReference type="Pfam" id="PF00593"/>
    </source>
</evidence>
<dbReference type="Proteomes" id="UP000009872">
    <property type="component" value="Unassembled WGS sequence"/>
</dbReference>
<evidence type="ECO:0000256" key="4">
    <source>
        <dbReference type="ARBA" id="ARBA00022692"/>
    </source>
</evidence>
<reference evidence="13 14" key="1">
    <citation type="submission" date="2012-09" db="EMBL/GenBank/DDBJ databases">
        <title>The Genome Sequence of Bacteroides oleiciplenus YIT 12058.</title>
        <authorList>
            <consortium name="The Broad Institute Genome Sequencing Platform"/>
            <person name="Earl A."/>
            <person name="Ward D."/>
            <person name="Feldgarden M."/>
            <person name="Gevers D."/>
            <person name="Morotomi M."/>
            <person name="Walker B."/>
            <person name="Young S.K."/>
            <person name="Zeng Q."/>
            <person name="Gargeya S."/>
            <person name="Fitzgerald M."/>
            <person name="Haas B."/>
            <person name="Abouelleil A."/>
            <person name="Alvarado L."/>
            <person name="Arachchi H.M."/>
            <person name="Berlin A.M."/>
            <person name="Chapman S.B."/>
            <person name="Goldberg J."/>
            <person name="Griggs A."/>
            <person name="Gujja S."/>
            <person name="Hansen M."/>
            <person name="Howarth C."/>
            <person name="Imamovic A."/>
            <person name="Larimer J."/>
            <person name="McCowen C."/>
            <person name="Montmayeur A."/>
            <person name="Murphy C."/>
            <person name="Neiman D."/>
            <person name="Pearson M."/>
            <person name="Priest M."/>
            <person name="Roberts A."/>
            <person name="Saif S."/>
            <person name="Shea T."/>
            <person name="Sisk P."/>
            <person name="Sykes S."/>
            <person name="Wortman J."/>
            <person name="Nusbaum C."/>
            <person name="Birren B."/>
        </authorList>
    </citation>
    <scope>NUCLEOTIDE SEQUENCE [LARGE SCALE GENOMIC DNA]</scope>
    <source>
        <strain evidence="13 14">YIT 12058</strain>
    </source>
</reference>
<dbReference type="InterPro" id="IPR000531">
    <property type="entry name" value="Beta-barrel_TonB"/>
</dbReference>
<feature type="domain" description="TonB-dependent receptor plug" evidence="12">
    <location>
        <begin position="110"/>
        <end position="218"/>
    </location>
</feature>
<dbReference type="SUPFAM" id="SSF56935">
    <property type="entry name" value="Porins"/>
    <property type="match status" value="1"/>
</dbReference>
<evidence type="ECO:0000256" key="1">
    <source>
        <dbReference type="ARBA" id="ARBA00004571"/>
    </source>
</evidence>